<keyword evidence="4" id="KW-1185">Reference proteome</keyword>
<dbReference type="Proteomes" id="UP000030765">
    <property type="component" value="Unassembled WGS sequence"/>
</dbReference>
<sequence length="155" mass="17236">MINDAEGSKSEPPFTWASKDKRSKLNQNGDNGQMNSCLLNRGPSNKPPPPAPIRWSGKFTRRGCAKSTSGSRRRSPIDRSPATKKMPTADGFGFGFENRSQTVANVFSGCQRPNHLPPRLSIQLWARCGEMDTNRGPSKNRSSRQTARLQERYSV</sequence>
<name>A0A084VGS3_ANOSI</name>
<evidence type="ECO:0000313" key="4">
    <source>
        <dbReference type="Proteomes" id="UP000030765"/>
    </source>
</evidence>
<dbReference type="VEuPathDB" id="VectorBase:ASIC004375"/>
<dbReference type="EMBL" id="ATLV01013073">
    <property type="status" value="NOT_ANNOTATED_CDS"/>
    <property type="molecule type" value="Genomic_DNA"/>
</dbReference>
<evidence type="ECO:0000256" key="1">
    <source>
        <dbReference type="SAM" id="MobiDB-lite"/>
    </source>
</evidence>
<organism evidence="2">
    <name type="scientific">Anopheles sinensis</name>
    <name type="common">Mosquito</name>
    <dbReference type="NCBI Taxonomy" id="74873"/>
    <lineage>
        <taxon>Eukaryota</taxon>
        <taxon>Metazoa</taxon>
        <taxon>Ecdysozoa</taxon>
        <taxon>Arthropoda</taxon>
        <taxon>Hexapoda</taxon>
        <taxon>Insecta</taxon>
        <taxon>Pterygota</taxon>
        <taxon>Neoptera</taxon>
        <taxon>Endopterygota</taxon>
        <taxon>Diptera</taxon>
        <taxon>Nematocera</taxon>
        <taxon>Culicoidea</taxon>
        <taxon>Culicidae</taxon>
        <taxon>Anophelinae</taxon>
        <taxon>Anopheles</taxon>
    </lineage>
</organism>
<evidence type="ECO:0000313" key="2">
    <source>
        <dbReference type="EMBL" id="KFB37167.1"/>
    </source>
</evidence>
<dbReference type="AlphaFoldDB" id="A0A084VGS3"/>
<gene>
    <name evidence="2" type="ORF">ZHAS_00004375</name>
</gene>
<accession>A0A084VGS3</accession>
<reference evidence="2 4" key="1">
    <citation type="journal article" date="2014" name="BMC Genomics">
        <title>Genome sequence of Anopheles sinensis provides insight into genetics basis of mosquito competence for malaria parasites.</title>
        <authorList>
            <person name="Zhou D."/>
            <person name="Zhang D."/>
            <person name="Ding G."/>
            <person name="Shi L."/>
            <person name="Hou Q."/>
            <person name="Ye Y."/>
            <person name="Xu Y."/>
            <person name="Zhou H."/>
            <person name="Xiong C."/>
            <person name="Li S."/>
            <person name="Yu J."/>
            <person name="Hong S."/>
            <person name="Yu X."/>
            <person name="Zou P."/>
            <person name="Chen C."/>
            <person name="Chang X."/>
            <person name="Wang W."/>
            <person name="Lv Y."/>
            <person name="Sun Y."/>
            <person name="Ma L."/>
            <person name="Shen B."/>
            <person name="Zhu C."/>
        </authorList>
    </citation>
    <scope>NUCLEOTIDE SEQUENCE [LARGE SCALE GENOMIC DNA]</scope>
</reference>
<dbReference type="EMBL" id="KE524837">
    <property type="protein sequence ID" value="KFB37167.1"/>
    <property type="molecule type" value="Genomic_DNA"/>
</dbReference>
<proteinExistence type="predicted"/>
<protein>
    <submittedName>
        <fullName evidence="2 3">Putative oxidoreductase</fullName>
    </submittedName>
</protein>
<feature type="compositionally biased region" description="Polar residues" evidence="1">
    <location>
        <begin position="135"/>
        <end position="148"/>
    </location>
</feature>
<reference evidence="3" key="2">
    <citation type="submission" date="2020-05" db="UniProtKB">
        <authorList>
            <consortium name="EnsemblMetazoa"/>
        </authorList>
    </citation>
    <scope>IDENTIFICATION</scope>
</reference>
<evidence type="ECO:0000313" key="3">
    <source>
        <dbReference type="EnsemblMetazoa" id="ASIC004375-PA"/>
    </source>
</evidence>
<dbReference type="EnsemblMetazoa" id="ASIC004375-RA">
    <property type="protein sequence ID" value="ASIC004375-PA"/>
    <property type="gene ID" value="ASIC004375"/>
</dbReference>
<feature type="compositionally biased region" description="Polar residues" evidence="1">
    <location>
        <begin position="25"/>
        <end position="38"/>
    </location>
</feature>
<feature type="region of interest" description="Disordered" evidence="1">
    <location>
        <begin position="1"/>
        <end position="93"/>
    </location>
</feature>
<feature type="region of interest" description="Disordered" evidence="1">
    <location>
        <begin position="131"/>
        <end position="155"/>
    </location>
</feature>